<evidence type="ECO:0000256" key="4">
    <source>
        <dbReference type="ARBA" id="ARBA00023136"/>
    </source>
</evidence>
<evidence type="ECO:0000313" key="8">
    <source>
        <dbReference type="Proteomes" id="UP000013165"/>
    </source>
</evidence>
<dbReference type="InterPro" id="IPR002645">
    <property type="entry name" value="STAS_dom"/>
</dbReference>
<dbReference type="Pfam" id="PF01740">
    <property type="entry name" value="STAS"/>
    <property type="match status" value="1"/>
</dbReference>
<comment type="caution">
    <text evidence="7">The sequence shown here is derived from an EMBL/GenBank/DDBJ whole genome shotgun (WGS) entry which is preliminary data.</text>
</comment>
<dbReference type="eggNOG" id="COG0659">
    <property type="taxonomic scope" value="Bacteria"/>
</dbReference>
<dbReference type="GO" id="GO:0016020">
    <property type="term" value="C:membrane"/>
    <property type="evidence" value="ECO:0007669"/>
    <property type="project" value="UniProtKB-SubCell"/>
</dbReference>
<keyword evidence="8" id="KW-1185">Reference proteome</keyword>
<organism evidence="7 8">
    <name type="scientific">Marinobacter nanhaiticus D15-8W</name>
    <dbReference type="NCBI Taxonomy" id="626887"/>
    <lineage>
        <taxon>Bacteria</taxon>
        <taxon>Pseudomonadati</taxon>
        <taxon>Pseudomonadota</taxon>
        <taxon>Gammaproteobacteria</taxon>
        <taxon>Pseudomonadales</taxon>
        <taxon>Marinobacteraceae</taxon>
        <taxon>Marinobacter</taxon>
    </lineage>
</organism>
<dbReference type="PATRIC" id="fig|626887.3.peg.1170"/>
<dbReference type="PROSITE" id="PS50801">
    <property type="entry name" value="STAS"/>
    <property type="match status" value="1"/>
</dbReference>
<dbReference type="InterPro" id="IPR018045">
    <property type="entry name" value="S04_transporter_CS"/>
</dbReference>
<dbReference type="AlphaFoldDB" id="N6W3Y0"/>
<keyword evidence="3 5" id="KW-1133">Transmembrane helix</keyword>
<gene>
    <name evidence="7" type="ORF">J057_05866</name>
</gene>
<feature type="transmembrane region" description="Helical" evidence="5">
    <location>
        <begin position="142"/>
        <end position="162"/>
    </location>
</feature>
<dbReference type="SUPFAM" id="SSF52091">
    <property type="entry name" value="SpoIIaa-like"/>
    <property type="match status" value="1"/>
</dbReference>
<feature type="domain" description="STAS" evidence="6">
    <location>
        <begin position="392"/>
        <end position="495"/>
    </location>
</feature>
<feature type="transmembrane region" description="Helical" evidence="5">
    <location>
        <begin position="85"/>
        <end position="106"/>
    </location>
</feature>
<evidence type="ECO:0000256" key="2">
    <source>
        <dbReference type="ARBA" id="ARBA00022692"/>
    </source>
</evidence>
<dbReference type="GO" id="GO:0008271">
    <property type="term" value="F:secondary active sulfate transmembrane transporter activity"/>
    <property type="evidence" value="ECO:0007669"/>
    <property type="project" value="InterPro"/>
</dbReference>
<dbReference type="Proteomes" id="UP000013165">
    <property type="component" value="Unassembled WGS sequence"/>
</dbReference>
<evidence type="ECO:0000256" key="1">
    <source>
        <dbReference type="ARBA" id="ARBA00004141"/>
    </source>
</evidence>
<dbReference type="STRING" id="626887.J057_05866"/>
<comment type="subcellular location">
    <subcellularLocation>
        <location evidence="1">Membrane</location>
        <topology evidence="1">Multi-pass membrane protein</topology>
    </subcellularLocation>
</comment>
<reference evidence="7 8" key="1">
    <citation type="journal article" date="2013" name="Genome Announc.">
        <title>Genome Sequence of the Polycyclic Aromatic Hydrocarbon-Degrading Bacterium Strain Marinobacter nanhaiticus D15-8WT.</title>
        <authorList>
            <person name="Cui Z."/>
            <person name="Gao W."/>
            <person name="Li Q."/>
            <person name="Xu G."/>
            <person name="Zheng L."/>
        </authorList>
    </citation>
    <scope>NUCLEOTIDE SEQUENCE [LARGE SCALE GENOMIC DNA]</scope>
    <source>
        <strain evidence="7 8">D15-8W</strain>
    </source>
</reference>
<feature type="transmembrane region" description="Helical" evidence="5">
    <location>
        <begin position="263"/>
        <end position="285"/>
    </location>
</feature>
<dbReference type="InterPro" id="IPR011547">
    <property type="entry name" value="SLC26A/SulP_dom"/>
</dbReference>
<protein>
    <submittedName>
        <fullName evidence="7">SulP family inorganic anion transporter</fullName>
    </submittedName>
</protein>
<proteinExistence type="predicted"/>
<accession>N6W3Y0</accession>
<evidence type="ECO:0000313" key="7">
    <source>
        <dbReference type="EMBL" id="ENO14854.1"/>
    </source>
</evidence>
<feature type="transmembrane region" description="Helical" evidence="5">
    <location>
        <begin position="44"/>
        <end position="65"/>
    </location>
</feature>
<evidence type="ECO:0000256" key="3">
    <source>
        <dbReference type="ARBA" id="ARBA00022989"/>
    </source>
</evidence>
<feature type="transmembrane region" description="Helical" evidence="5">
    <location>
        <begin position="322"/>
        <end position="340"/>
    </location>
</feature>
<feature type="transmembrane region" description="Helical" evidence="5">
    <location>
        <begin position="297"/>
        <end position="315"/>
    </location>
</feature>
<evidence type="ECO:0000256" key="5">
    <source>
        <dbReference type="SAM" id="Phobius"/>
    </source>
</evidence>
<feature type="transmembrane region" description="Helical" evidence="5">
    <location>
        <begin position="214"/>
        <end position="235"/>
    </location>
</feature>
<dbReference type="PANTHER" id="PTHR43310">
    <property type="entry name" value="SULFATE TRANSPORTER YBAR-RELATED"/>
    <property type="match status" value="1"/>
</dbReference>
<feature type="transmembrane region" description="Helical" evidence="5">
    <location>
        <begin position="352"/>
        <end position="382"/>
    </location>
</feature>
<feature type="transmembrane region" description="Helical" evidence="5">
    <location>
        <begin position="118"/>
        <end position="136"/>
    </location>
</feature>
<dbReference type="HOGENOM" id="CLU_003182_7_0_6"/>
<feature type="transmembrane region" description="Helical" evidence="5">
    <location>
        <begin position="17"/>
        <end position="37"/>
    </location>
</feature>
<name>N6W3Y0_9GAMM</name>
<sequence>MLNSIKADWFSNLRGDLLSGIVVALALIPEAIAFSIIAGVDPKIGLYASFCIAVIIAFVGGRPGMISAATGAMALLMVTLVKEHGLQYLLAATLLTGVFQIIAGYLKLGGLMRFVSRSVVTGFVNALAILIFMAQLPELTNVTWHVYAMTAAGLGIIYLFPLLPFVGRLIPSPLVCIVSLTFVSILLGLDIRTVGDMGELPDTLPVFLWPDVPLNLETLMIILPYSLGLAVVGLLESMMTATIVDELTDTTSDRNRECRGQGIANIGAGLLGGMAGCAMIGQSVINVKSGGRTRLSTLTAGVFLLIMVLVLDAWLVQIPMAALVAVMIMVSIGTFSWESVRNLKHHPLSTNIVMLVTVVVVVATHNLAFGVLAGVLLAALFFANKVGHYMRVDAELDESTNTRTYRVLGQVFFSSSEKFLAAFDFREVVDNVVIDLSRAHFWDITAVGALDKAVIKFRREGAQVEVIGLNEASATIVDRFGVHDKPDADDPLLGH</sequence>
<dbReference type="PROSITE" id="PS01130">
    <property type="entry name" value="SLC26A"/>
    <property type="match status" value="1"/>
</dbReference>
<dbReference type="EMBL" id="APLQ01000011">
    <property type="protein sequence ID" value="ENO14854.1"/>
    <property type="molecule type" value="Genomic_DNA"/>
</dbReference>
<feature type="transmembrane region" description="Helical" evidence="5">
    <location>
        <begin position="174"/>
        <end position="194"/>
    </location>
</feature>
<dbReference type="OrthoDB" id="9771198at2"/>
<dbReference type="CDD" id="cd07042">
    <property type="entry name" value="STAS_SulP_like_sulfate_transporter"/>
    <property type="match status" value="1"/>
</dbReference>
<dbReference type="InterPro" id="IPR036513">
    <property type="entry name" value="STAS_dom_sf"/>
</dbReference>
<keyword evidence="2 5" id="KW-0812">Transmembrane</keyword>
<dbReference type="InterPro" id="IPR052706">
    <property type="entry name" value="Membrane-Transporter-like"/>
</dbReference>
<dbReference type="PANTHER" id="PTHR43310:SF1">
    <property type="entry name" value="SULFATE TRANSPORTER YBAR-RELATED"/>
    <property type="match status" value="1"/>
</dbReference>
<evidence type="ECO:0000259" key="6">
    <source>
        <dbReference type="PROSITE" id="PS50801"/>
    </source>
</evidence>
<dbReference type="Gene3D" id="3.30.750.24">
    <property type="entry name" value="STAS domain"/>
    <property type="match status" value="1"/>
</dbReference>
<dbReference type="RefSeq" id="WP_004579151.1">
    <property type="nucleotide sequence ID" value="NZ_AP028878.1"/>
</dbReference>
<dbReference type="Pfam" id="PF00916">
    <property type="entry name" value="Sulfate_transp"/>
    <property type="match status" value="2"/>
</dbReference>
<keyword evidence="4 5" id="KW-0472">Membrane</keyword>